<keyword evidence="2" id="KW-1133">Transmembrane helix</keyword>
<dbReference type="OrthoDB" id="19988at2759"/>
<feature type="region of interest" description="Disordered" evidence="1">
    <location>
        <begin position="1699"/>
        <end position="1858"/>
    </location>
</feature>
<feature type="transmembrane region" description="Helical" evidence="2">
    <location>
        <begin position="639"/>
        <end position="662"/>
    </location>
</feature>
<feature type="region of interest" description="Disordered" evidence="1">
    <location>
        <begin position="2681"/>
        <end position="2703"/>
    </location>
</feature>
<dbReference type="EMBL" id="KQ242367">
    <property type="protein sequence ID" value="KNC79087.1"/>
    <property type="molecule type" value="Genomic_DNA"/>
</dbReference>
<dbReference type="GeneID" id="25909013"/>
<reference evidence="3 4" key="1">
    <citation type="submission" date="2011-02" db="EMBL/GenBank/DDBJ databases">
        <title>The Genome Sequence of Sphaeroforma arctica JP610.</title>
        <authorList>
            <consortium name="The Broad Institute Genome Sequencing Platform"/>
            <person name="Russ C."/>
            <person name="Cuomo C."/>
            <person name="Young S.K."/>
            <person name="Zeng Q."/>
            <person name="Gargeya S."/>
            <person name="Alvarado L."/>
            <person name="Berlin A."/>
            <person name="Chapman S.B."/>
            <person name="Chen Z."/>
            <person name="Freedman E."/>
            <person name="Gellesch M."/>
            <person name="Goldberg J."/>
            <person name="Griggs A."/>
            <person name="Gujja S."/>
            <person name="Heilman E."/>
            <person name="Heiman D."/>
            <person name="Howarth C."/>
            <person name="Mehta T."/>
            <person name="Neiman D."/>
            <person name="Pearson M."/>
            <person name="Roberts A."/>
            <person name="Saif S."/>
            <person name="Shea T."/>
            <person name="Shenoy N."/>
            <person name="Sisk P."/>
            <person name="Stolte C."/>
            <person name="Sykes S."/>
            <person name="White J."/>
            <person name="Yandava C."/>
            <person name="Burger G."/>
            <person name="Gray M.W."/>
            <person name="Holland P.W.H."/>
            <person name="King N."/>
            <person name="Lang F.B.F."/>
            <person name="Roger A.J."/>
            <person name="Ruiz-Trillo I."/>
            <person name="Haas B."/>
            <person name="Nusbaum C."/>
            <person name="Birren B."/>
        </authorList>
    </citation>
    <scope>NUCLEOTIDE SEQUENCE [LARGE SCALE GENOMIC DNA]</scope>
    <source>
        <strain evidence="3 4">JP610</strain>
    </source>
</reference>
<feature type="compositionally biased region" description="Polar residues" evidence="1">
    <location>
        <begin position="1619"/>
        <end position="1628"/>
    </location>
</feature>
<feature type="region of interest" description="Disordered" evidence="1">
    <location>
        <begin position="2067"/>
        <end position="2089"/>
    </location>
</feature>
<feature type="region of interest" description="Disordered" evidence="1">
    <location>
        <begin position="347"/>
        <end position="377"/>
    </location>
</feature>
<feature type="region of interest" description="Disordered" evidence="1">
    <location>
        <begin position="3189"/>
        <end position="3208"/>
    </location>
</feature>
<feature type="region of interest" description="Disordered" evidence="1">
    <location>
        <begin position="548"/>
        <end position="586"/>
    </location>
</feature>
<sequence length="3388" mass="369483">MSIDRHGQHIALLRDRRLEIRSSADNFKVCRVQVRVTEDRAPRWRVMAWGGGANLLAVISGGKIHIVTTLGKIWYEIDICSSQQAASDSRPKRSMGGNTTAKARLDLSSAVAAVGFMDVTSVMHTPSLTDEETTTGATTTYLYVLFYNATLYCYELSPPESGSAYTLKHMEDLSQSFTLATTLTVDAAQARLVVGGYPVSRSLPSVQCYRVSPESNGTSHVYRVDLIPSSTTGEPATAQTPSSTDKNQTLSGRATQASGPFMVKTDSIVWRAMTAVVPPALLPGAYQRCPYTAHTAFDQKGARLLALDATGALRVVAYPSFRLLSYISAHTLNVWLMYQHTTARGGTRVSDDSETGLNGLNQILDDSTPSGESKGVSADERRVGYDIKIKDDYVTGASWWDTNCVTLTSKHGLVFVVSIRTNADEKAGDTKATSGVSNAHTGSSEKGRELRTRIGRGPTQGETAEAIVESAGIPDSEREIRYIRNLLHGGVLVLQPSAQVTASVVRERGFAFLEWEEKALPVAHPQFGTENQAGVKTSEEANGEIAGNGLQASTEGTDEHQSTHQQTATDTTTGTHAENTDGMSAAKAKHAAKNKLNIEKETASTRGPIVFVVGFLLLWTLTATSMYACVFRVYTMGQLLVIGAIAALCGVLLLCIYSYVAWGMSLPDALRGGAAAALNGIVLRVHRTYHRLGVVSYVTAEELLTARVRDKQFDVALKLAAVYNLNTDVVYQQQWMDTCGVDPLAMSRYLDHISDVDWVLNECTTVVLETADRCRELLEYGLNLTNNSDTWDHTDEDLQSPNVGAPMNHGTELSDENADADANAMGSVGHSVPSEEQLRMWACRRQLLQYSDRLRTYEEILLRTKEHFNPSEYMVFRECNLVDAALQFARDQHFEALHTLLTYHHQATLPHWLSILSTVPENVHPDNYATILPKCNVDDNGTVAVQQWLVQSWREPDWVEKEPYLSLKGEQCVASSAETHNTHSHPTEPSASIVTFDLPTIESNPTATAAAADACVISGLNPSSLTSWYISRVIEIDSLSGQVDIALALARAGVRDGVPGLEGIESIAATLTLLVFKAQSVPHGMHLDEYTTLPGVTRFALLFEGCDTNDTFIKRFEKHGKAFLSALSQLSVSSTKITPTQMPVMRLPTEHTPMSTSFRSWVGSSTPTLTTSTLYRRAMARYSPGVLAHPSTHTEETHGGDDVPHSRTSARRAHSVVVNPGRIASVDEGMSRHKSNPVAPLDTDKQALSATDEGARLLSSYMTQLAHDQYLARCRLLLCEADSLGLCGGKAWGSRRAAPGLQTLKDTWKGMRADMAFTERRDSLETRADVRVGRLDLLAIAVECVHACDDTAQLGEQRRIATWIKETVERIRAEQDTSLPLDTEDANQPTANANGGEAVPIALTTEDLLLSALLTVQFIEASHKLWQYNVKKTVRDISEGGAGHAQDLIKLMCKNALHQRPAPTADQWREQLGLMLELKDGVMAGQITTEFVLSSYLEALLNTNNAVIITMAREVIAPATSSHSKDSDQSNHDTVGTRDGSSGLDTSSVSSWRDQNWAPPTLTQKQAEPIVVKAAREYYNSAVSVRDTALDISRACLRLLPASTNARGTSVARKHGNQYGHTHTQAGSHENMHEERSNQNAQKSVAFSSVAEELRLHEVCVRVKALPKSVSERLVPVQFRILDDGEKLLEHVLGLWFPLPTGARGHTAKERRRRRKPETHTHMHTPRKQRTRTPTQTPTPMHGGGEGQGRQQVRGSKTRARTGAGADWSPSDSGVGEQDNATLGVHNRGNEFTSTSAEDTDDSDANDGRAVYATPRSTPADTVSHTLATTDPHKRTNLSERSAHLSTARPATATPKPTPALMTRVDVLKLISLADAVGMYSPGNASDVQRGFMLGLLAVHALRTGAHTTSKALCEEIMESPVTLALGWDACLQLGECAAYTDTQARRACLGAAAQSCGRLVLDRALRALRVLEWEEARAAVLATGEVSELAATAAIGDRGGVKVKGSSEGTSGSVRGDADRDADRDVDVVDCVLRASVRHVQGMDWSGKDGQMVVAWGSGNVSVGLDSADTDTATPTTGSRRVGAQGRGGALSGDMKNVALSIAFTCLDSRLRKDTRYPLRGSVDSSSRSGGVKEKERSAASGQTGGHAGLQRLSALSAPVAALRLHMLDQFAYDEPPQRRGTNCLPLDIAKHALRSDPLLFVSSLVAVGQPNEIDAFLEKLPRQLQTSELGVYIFRLSCVLARQTPTDKESQLASSWATEPFADTIARSEQESYSQCATLALAHKWEAKLSDIRLGSEIATHMEFLDEDRFRDDSDYQTSVMDELLQKPRADTFDAAVQMAKRYDLDVWEMAAKHLKAVMTQPLESNVRKARVRDAKTYLLANPDRLERALVADIMPLLDGTDLPGFLICYELAVLCAGPNGANGPQTPPSGTALPRNRKAGSPSSLRSGNSTNTTVYDHDIRSLQRLKLIGLFRKGANGPALDYRRLRTGGQATLDAALEVATFKNIKGLAQVVSAITNAAYLDGTLDGARVSAKKTYAYFIAHRLQLAWETYLSAAETKAVVHTAATHTRSTGTNETDRHYDYNALRSVRDASNNTEVTESTAKDSGANAFLELAEHVCASDVFLSLLSGEALLHIVHSLLLVSAQTQGDGIRTPNKQLPLQHRYTILQRVRAACDHSKANASETKPSNEAQRKRKERQTAEEHRILQRIEYACQHVLSLTEDPVYETLATVGRPCYTAQLDAAFTHSHTLLRVLAHMAINQSVQWSTLVQCREALVRVEERNDAKDQAGSQEKVVDMEQVLTLGVDRALVECMSMLTNGDEVEQIRQRLEPVLLCIDEYIADEETAPVNQNHEEVENVTGANQTSAFRASVKNTLTNVVSNHEYALPNRLALLQILTDKRYYEDDDTCQLVALYCKIDSLCRAVGLSLEDISSGAPESTDTTASESIGSTNTQMLADIPSREHMLSSLLNTDGVSQSPEQLAALIGIVALLCEHENATDGTMHATNTNDARKAVQSETDGAVPRHIYRPFWRDLIGLHAALVEDQTVVLNCRSAMSTIVPGQSVMECDDDMRVLSTLLKKGQTCVAVQYAFIAASQHAHTPADTGTDMSKRNTNKVKSRKGVDSIGDSIACLGNDAVMLVERVVPVMLLLSAEEASVCARRDEVISMLMLSADNPYVIYNGTIHTPTDAKEPSDTAAQPSGVQDAELDTNTFIHQRKLTEGNRSESSPPPPPPITVLANTVYYHKTVEAMHLRGCVWVGQDTTRPNAILVRTVCALVCAGLPREAMSLVATTFYGMPLAMVNVHVGGRMLERFLEAARRDAEAEWDRQVQNTLHNAQTNEDMGREAEDEDNYVSGVPAFACTMVGLLKMVRECEHYTSLRRAWW</sequence>
<feature type="region of interest" description="Disordered" evidence="1">
    <location>
        <begin position="230"/>
        <end position="256"/>
    </location>
</feature>
<feature type="compositionally biased region" description="Polar residues" evidence="1">
    <location>
        <begin position="2444"/>
        <end position="2456"/>
    </location>
</feature>
<dbReference type="GO" id="GO:0006890">
    <property type="term" value="P:retrograde vesicle-mediated transport, Golgi to endoplasmic reticulum"/>
    <property type="evidence" value="ECO:0007669"/>
    <property type="project" value="TreeGrafter"/>
</dbReference>
<accession>A0A0L0FQN4</accession>
<feature type="transmembrane region" description="Helical" evidence="2">
    <location>
        <begin position="609"/>
        <end position="630"/>
    </location>
</feature>
<dbReference type="GO" id="GO:0070939">
    <property type="term" value="C:Dsl1/NZR complex"/>
    <property type="evidence" value="ECO:0007669"/>
    <property type="project" value="TreeGrafter"/>
</dbReference>
<dbReference type="GO" id="GO:0000149">
    <property type="term" value="F:SNARE binding"/>
    <property type="evidence" value="ECO:0007669"/>
    <property type="project" value="TreeGrafter"/>
</dbReference>
<dbReference type="PANTHER" id="PTHR15922">
    <property type="entry name" value="NEUROBLASTOMA-AMPLIFIED SEQUENCE"/>
    <property type="match status" value="1"/>
</dbReference>
<feature type="region of interest" description="Disordered" evidence="1">
    <location>
        <begin position="3104"/>
        <end position="3123"/>
    </location>
</feature>
<feature type="compositionally biased region" description="Polar residues" evidence="1">
    <location>
        <begin position="1815"/>
        <end position="1829"/>
    </location>
</feature>
<dbReference type="RefSeq" id="XP_014152989.1">
    <property type="nucleotide sequence ID" value="XM_014297514.1"/>
</dbReference>
<dbReference type="Proteomes" id="UP000054560">
    <property type="component" value="Unassembled WGS sequence"/>
</dbReference>
<evidence type="ECO:0000313" key="3">
    <source>
        <dbReference type="EMBL" id="KNC79087.1"/>
    </source>
</evidence>
<feature type="region of interest" description="Disordered" evidence="1">
    <location>
        <begin position="1187"/>
        <end position="1213"/>
    </location>
</feature>
<keyword evidence="2" id="KW-0472">Membrane</keyword>
<evidence type="ECO:0000256" key="1">
    <source>
        <dbReference type="SAM" id="MobiDB-lite"/>
    </source>
</evidence>
<keyword evidence="2" id="KW-0812">Transmembrane</keyword>
<gene>
    <name evidence="3" type="ORF">SARC_08509</name>
</gene>
<organism evidence="3 4">
    <name type="scientific">Sphaeroforma arctica JP610</name>
    <dbReference type="NCBI Taxonomy" id="667725"/>
    <lineage>
        <taxon>Eukaryota</taxon>
        <taxon>Ichthyosporea</taxon>
        <taxon>Ichthyophonida</taxon>
        <taxon>Sphaeroforma</taxon>
    </lineage>
</organism>
<name>A0A0L0FQN4_9EUKA</name>
<evidence type="ECO:0000256" key="2">
    <source>
        <dbReference type="SAM" id="Phobius"/>
    </source>
</evidence>
<feature type="compositionally biased region" description="Low complexity" evidence="1">
    <location>
        <begin position="563"/>
        <end position="586"/>
    </location>
</feature>
<dbReference type="PANTHER" id="PTHR15922:SF2">
    <property type="entry name" value="NBAS SUBUNIT OF NRZ TETHERING COMPLEX"/>
    <property type="match status" value="1"/>
</dbReference>
<dbReference type="STRING" id="667725.A0A0L0FQN4"/>
<proteinExistence type="predicted"/>
<feature type="compositionally biased region" description="Basic residues" evidence="1">
    <location>
        <begin position="1709"/>
        <end position="1731"/>
    </location>
</feature>
<feature type="region of interest" description="Disordered" evidence="1">
    <location>
        <begin position="2000"/>
        <end position="2022"/>
    </location>
</feature>
<evidence type="ECO:0000313" key="4">
    <source>
        <dbReference type="Proteomes" id="UP000054560"/>
    </source>
</evidence>
<feature type="compositionally biased region" description="Basic and acidic residues" evidence="1">
    <location>
        <begin position="1831"/>
        <end position="1843"/>
    </location>
</feature>
<dbReference type="eggNOG" id="KOG1797">
    <property type="taxonomic scope" value="Eukaryota"/>
</dbReference>
<feature type="compositionally biased region" description="Polar residues" evidence="1">
    <location>
        <begin position="2683"/>
        <end position="2693"/>
    </location>
</feature>
<feature type="region of interest" description="Disordered" evidence="1">
    <location>
        <begin position="1608"/>
        <end position="1644"/>
    </location>
</feature>
<feature type="region of interest" description="Disordered" evidence="1">
    <location>
        <begin position="2427"/>
        <end position="2456"/>
    </location>
</feature>
<feature type="compositionally biased region" description="Polar residues" evidence="1">
    <location>
        <begin position="431"/>
        <end position="442"/>
    </location>
</feature>
<protein>
    <submittedName>
        <fullName evidence="3">Uncharacterized protein</fullName>
    </submittedName>
</protein>
<feature type="compositionally biased region" description="Basic and acidic residues" evidence="1">
    <location>
        <begin position="1192"/>
        <end position="1205"/>
    </location>
</feature>
<feature type="region of interest" description="Disordered" evidence="1">
    <location>
        <begin position="426"/>
        <end position="449"/>
    </location>
</feature>
<feature type="compositionally biased region" description="Low complexity" evidence="1">
    <location>
        <begin position="2121"/>
        <end position="2131"/>
    </location>
</feature>
<feature type="compositionally biased region" description="Polar residues" evidence="1">
    <location>
        <begin position="355"/>
        <end position="371"/>
    </location>
</feature>
<feature type="region of interest" description="Disordered" evidence="1">
    <location>
        <begin position="1520"/>
        <end position="1561"/>
    </location>
</feature>
<keyword evidence="4" id="KW-1185">Reference proteome</keyword>
<feature type="compositionally biased region" description="Low complexity" evidence="1">
    <location>
        <begin position="1539"/>
        <end position="1551"/>
    </location>
</feature>
<feature type="region of interest" description="Disordered" evidence="1">
    <location>
        <begin position="2119"/>
        <end position="2148"/>
    </location>
</feature>